<comment type="caution">
    <text evidence="3">The sequence shown here is derived from an EMBL/GenBank/DDBJ whole genome shotgun (WGS) entry which is preliminary data.</text>
</comment>
<organism evidence="3 4">
    <name type="scientific">Flavobacterium rhizosphaerae</name>
    <dbReference type="NCBI Taxonomy" id="3163298"/>
    <lineage>
        <taxon>Bacteria</taxon>
        <taxon>Pseudomonadati</taxon>
        <taxon>Bacteroidota</taxon>
        <taxon>Flavobacteriia</taxon>
        <taxon>Flavobacteriales</taxon>
        <taxon>Flavobacteriaceae</taxon>
        <taxon>Flavobacterium</taxon>
    </lineage>
</organism>
<evidence type="ECO:0000256" key="2">
    <source>
        <dbReference type="SAM" id="SignalP"/>
    </source>
</evidence>
<keyword evidence="1" id="KW-1133">Transmembrane helix</keyword>
<evidence type="ECO:0000313" key="4">
    <source>
        <dbReference type="Proteomes" id="UP001629156"/>
    </source>
</evidence>
<feature type="signal peptide" evidence="2">
    <location>
        <begin position="1"/>
        <end position="23"/>
    </location>
</feature>
<keyword evidence="1" id="KW-0812">Transmembrane</keyword>
<reference evidence="3 4" key="1">
    <citation type="submission" date="2024-06" db="EMBL/GenBank/DDBJ databases">
        <authorList>
            <person name="Kaempfer P."/>
            <person name="Viver T."/>
        </authorList>
    </citation>
    <scope>NUCLEOTIDE SEQUENCE [LARGE SCALE GENOMIC DNA]</scope>
    <source>
        <strain evidence="3 4">ST-119</strain>
    </source>
</reference>
<proteinExistence type="predicted"/>
<accession>A0ABW8Z0H6</accession>
<protein>
    <recommendedName>
        <fullName evidence="5">DUF4129 domain-containing protein</fullName>
    </recommendedName>
</protein>
<gene>
    <name evidence="3" type="ORF">ABS766_15150</name>
</gene>
<keyword evidence="1" id="KW-0472">Membrane</keyword>
<sequence>MNLFVARYIIYILFLCLPFIASAQDDVTIYTEPPAVDTTEYNTSAAEGDEEVTYEPPPPPVYTQRTFEDDFKERYKGREFNYRPKEESQSWFSRFMEWLNNLLDRIFGTDAAYDTEIAWKTIIYRVLLILVIGAAIYIVVMAIIKKEVGWIFRRSRKIIAPHDVDTEDIHVMDFSTLIQQTKESGNYRLAVRYYYLWLLKKLSVRELIAWNWDKTNSDYLYEIKDEALRKDFEYLSYLYDYSWYGEFTIDTYAFSKAEKAFQKTINTL</sequence>
<evidence type="ECO:0000256" key="1">
    <source>
        <dbReference type="SAM" id="Phobius"/>
    </source>
</evidence>
<dbReference type="EMBL" id="JBELPZ010000021">
    <property type="protein sequence ID" value="MFL9845755.1"/>
    <property type="molecule type" value="Genomic_DNA"/>
</dbReference>
<feature type="transmembrane region" description="Helical" evidence="1">
    <location>
        <begin position="122"/>
        <end position="144"/>
    </location>
</feature>
<keyword evidence="4" id="KW-1185">Reference proteome</keyword>
<evidence type="ECO:0008006" key="5">
    <source>
        <dbReference type="Google" id="ProtNLM"/>
    </source>
</evidence>
<dbReference type="RefSeq" id="WP_408086037.1">
    <property type="nucleotide sequence ID" value="NZ_JBELPZ010000021.1"/>
</dbReference>
<evidence type="ECO:0000313" key="3">
    <source>
        <dbReference type="EMBL" id="MFL9845755.1"/>
    </source>
</evidence>
<feature type="chain" id="PRO_5045145332" description="DUF4129 domain-containing protein" evidence="2">
    <location>
        <begin position="24"/>
        <end position="268"/>
    </location>
</feature>
<dbReference type="Proteomes" id="UP001629156">
    <property type="component" value="Unassembled WGS sequence"/>
</dbReference>
<name>A0ABW8Z0H6_9FLAO</name>
<keyword evidence="2" id="KW-0732">Signal</keyword>